<evidence type="ECO:0000313" key="4">
    <source>
        <dbReference type="Proteomes" id="UP000237271"/>
    </source>
</evidence>
<proteinExistence type="predicted"/>
<evidence type="ECO:0000313" key="3">
    <source>
        <dbReference type="EMBL" id="POM64809.1"/>
    </source>
</evidence>
<dbReference type="SUPFAM" id="SSF56672">
    <property type="entry name" value="DNA/RNA polymerases"/>
    <property type="match status" value="1"/>
</dbReference>
<dbReference type="GO" id="GO:0015074">
    <property type="term" value="P:DNA integration"/>
    <property type="evidence" value="ECO:0007669"/>
    <property type="project" value="InterPro"/>
</dbReference>
<dbReference type="PROSITE" id="PS50878">
    <property type="entry name" value="RT_POL"/>
    <property type="match status" value="1"/>
</dbReference>
<dbReference type="Proteomes" id="UP000237271">
    <property type="component" value="Unassembled WGS sequence"/>
</dbReference>
<reference evidence="3 4" key="1">
    <citation type="journal article" date="2017" name="Genome Biol. Evol.">
        <title>Phytophthora megakarya and P. palmivora, closely related causal agents of cacao black pod rot, underwent increases in genome sizes and gene numbers by different mechanisms.</title>
        <authorList>
            <person name="Ali S.S."/>
            <person name="Shao J."/>
            <person name="Lary D.J."/>
            <person name="Kronmiller B."/>
            <person name="Shen D."/>
            <person name="Strem M.D."/>
            <person name="Amoako-Attah I."/>
            <person name="Akrofi A.Y."/>
            <person name="Begoude B.A."/>
            <person name="Ten Hoopen G.M."/>
            <person name="Coulibaly K."/>
            <person name="Kebe B.I."/>
            <person name="Melnick R.L."/>
            <person name="Guiltinan M.J."/>
            <person name="Tyler B.M."/>
            <person name="Meinhardt L.W."/>
            <person name="Bailey B.A."/>
        </authorList>
    </citation>
    <scope>NUCLEOTIDE SEQUENCE [LARGE SCALE GENOMIC DNA]</scope>
    <source>
        <strain evidence="4">sbr112.9</strain>
    </source>
</reference>
<feature type="domain" description="Reverse transcriptase" evidence="1">
    <location>
        <begin position="1"/>
        <end position="69"/>
    </location>
</feature>
<dbReference type="InterPro" id="IPR000477">
    <property type="entry name" value="RT_dom"/>
</dbReference>
<dbReference type="InterPro" id="IPR001584">
    <property type="entry name" value="Integrase_cat-core"/>
</dbReference>
<dbReference type="PANTHER" id="PTHR37984">
    <property type="entry name" value="PROTEIN CBG26694"/>
    <property type="match status" value="1"/>
</dbReference>
<dbReference type="InterPro" id="IPR012337">
    <property type="entry name" value="RNaseH-like_sf"/>
</dbReference>
<protein>
    <recommendedName>
        <fullName evidence="5">Integrase catalytic domain-containing protein</fullName>
    </recommendedName>
</protein>
<dbReference type="InterPro" id="IPR043128">
    <property type="entry name" value="Rev_trsase/Diguanyl_cyclase"/>
</dbReference>
<sequence>MHFQLHMHECFREMPYDSVDDVLIFSKSAAELLEKLRVFCQTLRRRNLKLNAKKCTLFAPKVIWRGKVIDGEGVPHCASLYIFDLPIGARAGTLGKDLKQHVCEKLQRWALKMVGIRYVIEHIKGEDNLWADMISRWGQPCVGSAGDSVFVKGVTTRSAQPVSTFRPLQDTALEWSSETSIRHEQQRCHGNAPTSADEDGLIRVECAKELLQRIFVVAHCDTQGHRVRQRFGVVQLRPAVDRFVRACILRKRVKGGQLIQRTWGPTATVTHRNQCLHVDYLYLGPSCGDNSTYVLVLKNELTHYCELVPADTPTSSVAAAAVLDWCKRFGLPEEWISDNRSHFKAQVMEELVGRAQATQNFVPVYSRWVNGTVERVKRDLLQVLRVALLELQLDTRNWHYLLPVIQANLNRSSVESLGGHAPVSCLLTYLRRHRNK</sequence>
<dbReference type="OrthoDB" id="123893at2759"/>
<dbReference type="AlphaFoldDB" id="A0A2P4XGY2"/>
<dbReference type="Gene3D" id="3.30.420.10">
    <property type="entry name" value="Ribonuclease H-like superfamily/Ribonuclease H"/>
    <property type="match status" value="1"/>
</dbReference>
<dbReference type="GO" id="GO:0003676">
    <property type="term" value="F:nucleic acid binding"/>
    <property type="evidence" value="ECO:0007669"/>
    <property type="project" value="InterPro"/>
</dbReference>
<dbReference type="SUPFAM" id="SSF53098">
    <property type="entry name" value="Ribonuclease H-like"/>
    <property type="match status" value="1"/>
</dbReference>
<dbReference type="PANTHER" id="PTHR37984:SF12">
    <property type="entry name" value="RIBONUCLEASE H"/>
    <property type="match status" value="1"/>
</dbReference>
<evidence type="ECO:0008006" key="5">
    <source>
        <dbReference type="Google" id="ProtNLM"/>
    </source>
</evidence>
<keyword evidence="4" id="KW-1185">Reference proteome</keyword>
<name>A0A2P4XGY2_9STRA</name>
<dbReference type="InterPro" id="IPR036397">
    <property type="entry name" value="RNaseH_sf"/>
</dbReference>
<dbReference type="EMBL" id="NCKW01011051">
    <property type="protein sequence ID" value="POM64809.1"/>
    <property type="molecule type" value="Genomic_DNA"/>
</dbReference>
<comment type="caution">
    <text evidence="3">The sequence shown here is derived from an EMBL/GenBank/DDBJ whole genome shotgun (WGS) entry which is preliminary data.</text>
</comment>
<dbReference type="PROSITE" id="PS50994">
    <property type="entry name" value="INTEGRASE"/>
    <property type="match status" value="1"/>
</dbReference>
<evidence type="ECO:0000259" key="2">
    <source>
        <dbReference type="PROSITE" id="PS50994"/>
    </source>
</evidence>
<accession>A0A2P4XGY2</accession>
<dbReference type="InterPro" id="IPR050951">
    <property type="entry name" value="Retrovirus_Pol_polyprotein"/>
</dbReference>
<dbReference type="InterPro" id="IPR043502">
    <property type="entry name" value="DNA/RNA_pol_sf"/>
</dbReference>
<organism evidence="3 4">
    <name type="scientific">Phytophthora palmivora</name>
    <dbReference type="NCBI Taxonomy" id="4796"/>
    <lineage>
        <taxon>Eukaryota</taxon>
        <taxon>Sar</taxon>
        <taxon>Stramenopiles</taxon>
        <taxon>Oomycota</taxon>
        <taxon>Peronosporomycetes</taxon>
        <taxon>Peronosporales</taxon>
        <taxon>Peronosporaceae</taxon>
        <taxon>Phytophthora</taxon>
    </lineage>
</organism>
<dbReference type="Gene3D" id="3.30.70.270">
    <property type="match status" value="1"/>
</dbReference>
<feature type="domain" description="Integrase catalytic" evidence="2">
    <location>
        <begin position="261"/>
        <end position="430"/>
    </location>
</feature>
<gene>
    <name evidence="3" type="ORF">PHPALM_19607</name>
</gene>
<evidence type="ECO:0000259" key="1">
    <source>
        <dbReference type="PROSITE" id="PS50878"/>
    </source>
</evidence>